<accession>M9RA54</accession>
<dbReference type="GO" id="GO:0016020">
    <property type="term" value="C:membrane"/>
    <property type="evidence" value="ECO:0007669"/>
    <property type="project" value="GOC"/>
</dbReference>
<dbReference type="GO" id="GO:0006506">
    <property type="term" value="P:GPI anchor biosynthetic process"/>
    <property type="evidence" value="ECO:0007669"/>
    <property type="project" value="TreeGrafter"/>
</dbReference>
<evidence type="ECO:0000259" key="1">
    <source>
        <dbReference type="Pfam" id="PF03372"/>
    </source>
</evidence>
<gene>
    <name evidence="2" type="ORF">OAN307_c35940</name>
</gene>
<dbReference type="Pfam" id="PF03372">
    <property type="entry name" value="Exo_endo_phos"/>
    <property type="match status" value="1"/>
</dbReference>
<dbReference type="InterPro" id="IPR005135">
    <property type="entry name" value="Endo/exonuclease/phosphatase"/>
</dbReference>
<reference evidence="2 3" key="1">
    <citation type="journal article" date="2013" name="PLoS ONE">
        <title>Poles Apart: Arctic and Antarctic Octadecabacter strains Share High Genome Plasticity and a New Type of Xanthorhodopsin.</title>
        <authorList>
            <person name="Vollmers J."/>
            <person name="Voget S."/>
            <person name="Dietrich S."/>
            <person name="Gollnow K."/>
            <person name="Smits M."/>
            <person name="Meyer K."/>
            <person name="Brinkhoff T."/>
            <person name="Simon M."/>
            <person name="Daniel R."/>
        </authorList>
    </citation>
    <scope>NUCLEOTIDE SEQUENCE [LARGE SCALE GENOMIC DNA]</scope>
    <source>
        <strain evidence="2 3">307</strain>
    </source>
</reference>
<proteinExistence type="predicted"/>
<keyword evidence="3" id="KW-1185">Reference proteome</keyword>
<dbReference type="STRING" id="391626.OAN307_c35940"/>
<sequence>MSENAFTLTSYNIRKAIGRDGKRNPERILDVLNAAVADIVILQEADFRFKGRRAIFSTKDLFERTGLSVIDVAPDHPGLGWHGNMLLVRKTVRVTSVHPIPLSGLEPRGAVATQLEIGSQKLNLIHAHLGLVPRHRSRQAQDLAAHIDPLQPTVLAGDLNAAGKAPPSLSPIYACLSEVALGPSFPTRWPMIRFDRIFHNSVLRLVGAQVHDSALARQASDHFPVSATFAFR</sequence>
<dbReference type="Gene3D" id="3.60.10.10">
    <property type="entry name" value="Endonuclease/exonuclease/phosphatase"/>
    <property type="match status" value="1"/>
</dbReference>
<dbReference type="HOGENOM" id="CLU_060500_3_0_5"/>
<dbReference type="SUPFAM" id="SSF56219">
    <property type="entry name" value="DNase I-like"/>
    <property type="match status" value="1"/>
</dbReference>
<dbReference type="InterPro" id="IPR036691">
    <property type="entry name" value="Endo/exonu/phosph_ase_sf"/>
</dbReference>
<dbReference type="InterPro" id="IPR051916">
    <property type="entry name" value="GPI-anchor_lipid_remodeler"/>
</dbReference>
<dbReference type="EMBL" id="CP003740">
    <property type="protein sequence ID" value="AGI69067.1"/>
    <property type="molecule type" value="Genomic_DNA"/>
</dbReference>
<dbReference type="RefSeq" id="WP_015501031.1">
    <property type="nucleotide sequence ID" value="NC_020911.1"/>
</dbReference>
<dbReference type="Proteomes" id="UP000005307">
    <property type="component" value="Chromosome"/>
</dbReference>
<evidence type="ECO:0000313" key="2">
    <source>
        <dbReference type="EMBL" id="AGI69067.1"/>
    </source>
</evidence>
<dbReference type="eggNOG" id="COG3568">
    <property type="taxonomic scope" value="Bacteria"/>
</dbReference>
<dbReference type="PANTHER" id="PTHR14859:SF15">
    <property type="entry name" value="ENDONUCLEASE_EXONUCLEASE_PHOSPHATASE DOMAIN-CONTAINING PROTEIN"/>
    <property type="match status" value="1"/>
</dbReference>
<dbReference type="KEGG" id="oat:OAN307_c35940"/>
<feature type="domain" description="Endonuclease/exonuclease/phosphatase" evidence="1">
    <location>
        <begin position="10"/>
        <end position="222"/>
    </location>
</feature>
<dbReference type="GO" id="GO:0003824">
    <property type="term" value="F:catalytic activity"/>
    <property type="evidence" value="ECO:0007669"/>
    <property type="project" value="InterPro"/>
</dbReference>
<dbReference type="AlphaFoldDB" id="M9RA54"/>
<dbReference type="PANTHER" id="PTHR14859">
    <property type="entry name" value="CALCOFLUOR WHITE HYPERSENSITIVE PROTEIN PRECURSOR"/>
    <property type="match status" value="1"/>
</dbReference>
<evidence type="ECO:0000313" key="3">
    <source>
        <dbReference type="Proteomes" id="UP000005307"/>
    </source>
</evidence>
<name>M9RA54_9RHOB</name>
<protein>
    <recommendedName>
        <fullName evidence="1">Endonuclease/exonuclease/phosphatase domain-containing protein</fullName>
    </recommendedName>
</protein>
<organism evidence="2 3">
    <name type="scientific">Octadecabacter antarcticus 307</name>
    <dbReference type="NCBI Taxonomy" id="391626"/>
    <lineage>
        <taxon>Bacteria</taxon>
        <taxon>Pseudomonadati</taxon>
        <taxon>Pseudomonadota</taxon>
        <taxon>Alphaproteobacteria</taxon>
        <taxon>Rhodobacterales</taxon>
        <taxon>Roseobacteraceae</taxon>
        <taxon>Octadecabacter</taxon>
    </lineage>
</organism>